<dbReference type="Pfam" id="PF01381">
    <property type="entry name" value="HTH_3"/>
    <property type="match status" value="1"/>
</dbReference>
<dbReference type="GO" id="GO:0003677">
    <property type="term" value="F:DNA binding"/>
    <property type="evidence" value="ECO:0007669"/>
    <property type="project" value="InterPro"/>
</dbReference>
<feature type="compositionally biased region" description="Pro residues" evidence="1">
    <location>
        <begin position="13"/>
        <end position="27"/>
    </location>
</feature>
<comment type="caution">
    <text evidence="3">The sequence shown here is derived from an EMBL/GenBank/DDBJ whole genome shotgun (WGS) entry which is preliminary data.</text>
</comment>
<gene>
    <name evidence="3" type="ORF">GCM10012280_17260</name>
</gene>
<evidence type="ECO:0000313" key="4">
    <source>
        <dbReference type="Proteomes" id="UP000641932"/>
    </source>
</evidence>
<feature type="region of interest" description="Disordered" evidence="1">
    <location>
        <begin position="124"/>
        <end position="169"/>
    </location>
</feature>
<dbReference type="InterPro" id="IPR001387">
    <property type="entry name" value="Cro/C1-type_HTH"/>
</dbReference>
<dbReference type="InterPro" id="IPR010982">
    <property type="entry name" value="Lambda_DNA-bd_dom_sf"/>
</dbReference>
<feature type="compositionally biased region" description="Polar residues" evidence="1">
    <location>
        <begin position="1"/>
        <end position="11"/>
    </location>
</feature>
<dbReference type="RefSeq" id="WP_265804015.1">
    <property type="nucleotide sequence ID" value="NZ_BMMS01000006.1"/>
</dbReference>
<dbReference type="Gene3D" id="1.10.260.40">
    <property type="entry name" value="lambda repressor-like DNA-binding domains"/>
    <property type="match status" value="1"/>
</dbReference>
<evidence type="ECO:0000256" key="1">
    <source>
        <dbReference type="SAM" id="MobiDB-lite"/>
    </source>
</evidence>
<organism evidence="3 4">
    <name type="scientific">Wenjunlia tyrosinilytica</name>
    <dbReference type="NCBI Taxonomy" id="1544741"/>
    <lineage>
        <taxon>Bacteria</taxon>
        <taxon>Bacillati</taxon>
        <taxon>Actinomycetota</taxon>
        <taxon>Actinomycetes</taxon>
        <taxon>Kitasatosporales</taxon>
        <taxon>Streptomycetaceae</taxon>
        <taxon>Wenjunlia</taxon>
    </lineage>
</organism>
<dbReference type="EMBL" id="BMMS01000006">
    <property type="protein sequence ID" value="GGO84846.1"/>
    <property type="molecule type" value="Genomic_DNA"/>
</dbReference>
<reference evidence="3" key="1">
    <citation type="journal article" date="2014" name="Int. J. Syst. Evol. Microbiol.">
        <title>Complete genome sequence of Corynebacterium casei LMG S-19264T (=DSM 44701T), isolated from a smear-ripened cheese.</title>
        <authorList>
            <consortium name="US DOE Joint Genome Institute (JGI-PGF)"/>
            <person name="Walter F."/>
            <person name="Albersmeier A."/>
            <person name="Kalinowski J."/>
            <person name="Ruckert C."/>
        </authorList>
    </citation>
    <scope>NUCLEOTIDE SEQUENCE</scope>
    <source>
        <strain evidence="3">CGMCC 4.7201</strain>
    </source>
</reference>
<proteinExistence type="predicted"/>
<feature type="region of interest" description="Disordered" evidence="1">
    <location>
        <begin position="1"/>
        <end position="44"/>
    </location>
</feature>
<accession>A0A918DUQ2</accession>
<dbReference type="PROSITE" id="PS50943">
    <property type="entry name" value="HTH_CROC1"/>
    <property type="match status" value="1"/>
</dbReference>
<sequence>MSNHTPNQTRVTPPAPAQAPARPPVPAAVPAAASPAPAAAPAAKEPLWRHIVGDVLRRERLAQERTLKDVAEAGRISMPYLSELERGRKEASSEVLAAAAHALGLGLADLLALAQGELARLDEARSARSAPSTRSVVRKRTSPASVTRLSTRLGGAPVASRQGEVRLAA</sequence>
<dbReference type="CDD" id="cd00093">
    <property type="entry name" value="HTH_XRE"/>
    <property type="match status" value="1"/>
</dbReference>
<reference evidence="3" key="2">
    <citation type="submission" date="2020-09" db="EMBL/GenBank/DDBJ databases">
        <authorList>
            <person name="Sun Q."/>
            <person name="Zhou Y."/>
        </authorList>
    </citation>
    <scope>NUCLEOTIDE SEQUENCE</scope>
    <source>
        <strain evidence="3">CGMCC 4.7201</strain>
    </source>
</reference>
<dbReference type="SUPFAM" id="SSF47413">
    <property type="entry name" value="lambda repressor-like DNA-binding domains"/>
    <property type="match status" value="1"/>
</dbReference>
<evidence type="ECO:0000313" key="3">
    <source>
        <dbReference type="EMBL" id="GGO84846.1"/>
    </source>
</evidence>
<feature type="domain" description="HTH cro/C1-type" evidence="2">
    <location>
        <begin position="56"/>
        <end position="110"/>
    </location>
</feature>
<protein>
    <recommendedName>
        <fullName evidence="2">HTH cro/C1-type domain-containing protein</fullName>
    </recommendedName>
</protein>
<keyword evidence="4" id="KW-1185">Reference proteome</keyword>
<dbReference type="Proteomes" id="UP000641932">
    <property type="component" value="Unassembled WGS sequence"/>
</dbReference>
<feature type="compositionally biased region" description="Low complexity" evidence="1">
    <location>
        <begin position="28"/>
        <end position="43"/>
    </location>
</feature>
<evidence type="ECO:0000259" key="2">
    <source>
        <dbReference type="PROSITE" id="PS50943"/>
    </source>
</evidence>
<dbReference type="SMART" id="SM00530">
    <property type="entry name" value="HTH_XRE"/>
    <property type="match status" value="1"/>
</dbReference>
<name>A0A918DUQ2_9ACTN</name>
<dbReference type="AlphaFoldDB" id="A0A918DUQ2"/>